<evidence type="ECO:0000313" key="11">
    <source>
        <dbReference type="Proteomes" id="UP000593875"/>
    </source>
</evidence>
<evidence type="ECO:0000256" key="2">
    <source>
        <dbReference type="ARBA" id="ARBA00010279"/>
    </source>
</evidence>
<dbReference type="GO" id="GO:0046872">
    <property type="term" value="F:metal ion binding"/>
    <property type="evidence" value="ECO:0007669"/>
    <property type="project" value="UniProtKB-KW"/>
</dbReference>
<dbReference type="RefSeq" id="WP_193688687.1">
    <property type="nucleotide sequence ID" value="NZ_CP062941.1"/>
</dbReference>
<evidence type="ECO:0000256" key="1">
    <source>
        <dbReference type="ARBA" id="ARBA00001947"/>
    </source>
</evidence>
<evidence type="ECO:0000256" key="5">
    <source>
        <dbReference type="ARBA" id="ARBA00022801"/>
    </source>
</evidence>
<comment type="cofactor">
    <cofactor evidence="1">
        <name>Zn(2+)</name>
        <dbReference type="ChEBI" id="CHEBI:29105"/>
    </cofactor>
</comment>
<evidence type="ECO:0000256" key="8">
    <source>
        <dbReference type="SAM" id="SignalP"/>
    </source>
</evidence>
<keyword evidence="6" id="KW-0862">Zinc</keyword>
<dbReference type="GO" id="GO:0006508">
    <property type="term" value="P:proteolysis"/>
    <property type="evidence" value="ECO:0007669"/>
    <property type="project" value="UniProtKB-KW"/>
</dbReference>
<gene>
    <name evidence="10" type="ORF">LPB04_10940</name>
</gene>
<feature type="chain" id="PRO_5032894202" evidence="8">
    <location>
        <begin position="25"/>
        <end position="363"/>
    </location>
</feature>
<evidence type="ECO:0000313" key="10">
    <source>
        <dbReference type="EMBL" id="QOL51714.1"/>
    </source>
</evidence>
<keyword evidence="8" id="KW-0732">Signal</keyword>
<dbReference type="CDD" id="cd11306">
    <property type="entry name" value="M35_peptidyl-Lys"/>
    <property type="match status" value="1"/>
</dbReference>
<dbReference type="SMART" id="SM01351">
    <property type="entry name" value="Aspzincin_M35"/>
    <property type="match status" value="1"/>
</dbReference>
<evidence type="ECO:0000259" key="9">
    <source>
        <dbReference type="SMART" id="SM01351"/>
    </source>
</evidence>
<dbReference type="InterPro" id="IPR050414">
    <property type="entry name" value="Fungal_M35_metalloproteases"/>
</dbReference>
<dbReference type="PANTHER" id="PTHR37016:SF3">
    <property type="entry name" value="NEUTRAL PROTEASE 2-RELATED"/>
    <property type="match status" value="1"/>
</dbReference>
<evidence type="ECO:0000256" key="4">
    <source>
        <dbReference type="ARBA" id="ARBA00022723"/>
    </source>
</evidence>
<name>A0A7L9U9K0_9BURK</name>
<dbReference type="PANTHER" id="PTHR37016">
    <property type="match status" value="1"/>
</dbReference>
<sequence>MSWNSIWKSAFGIAALGVAVGAHAGSNGVKVTVAPEKAMHGASDNVYVNVTLTNTSSTPQYVLKARTPFDGLSAPLFDITRDGAKVAYTGALIKRAKPTQADYYLLKPGASHTVKVELSSLYDMSVSGDYAIRYRTASPDLFLPANNGRAAANDIGELQSDAASFYIEGRLPRGSNSEIMQALKQPGGGGTVTPAGLSYASCTASQQTTIASAISAAKTMSGSGVTYMANATMGPRYTKWFGTVTSTRQATIKSHFTAIKDAFDTKSVVVDCGCNQNYYAYVYPTQPYRIYVCKAFWTAPMTGTDSKGGTLVHEMSHFNVVAGTDDHVYGQSGAASLAISDPDLAVDNADSHEYFGENTPALN</sequence>
<evidence type="ECO:0000256" key="6">
    <source>
        <dbReference type="ARBA" id="ARBA00022833"/>
    </source>
</evidence>
<reference evidence="10 11" key="1">
    <citation type="submission" date="2020-10" db="EMBL/GenBank/DDBJ databases">
        <title>Genome sequencing of Massilia sp. LPB0304.</title>
        <authorList>
            <person name="Kim J."/>
        </authorList>
    </citation>
    <scope>NUCLEOTIDE SEQUENCE [LARGE SCALE GENOMIC DNA]</scope>
    <source>
        <strain evidence="10 11">LPB0304</strain>
    </source>
</reference>
<dbReference type="AlphaFoldDB" id="A0A7L9U9K0"/>
<dbReference type="InterPro" id="IPR034115">
    <property type="entry name" value="M35_peptidyl-Lys"/>
</dbReference>
<dbReference type="Proteomes" id="UP000593875">
    <property type="component" value="Chromosome"/>
</dbReference>
<evidence type="ECO:0000256" key="7">
    <source>
        <dbReference type="ARBA" id="ARBA00023049"/>
    </source>
</evidence>
<keyword evidence="4" id="KW-0479">Metal-binding</keyword>
<dbReference type="Pfam" id="PF14521">
    <property type="entry name" value="Aspzincin_M35"/>
    <property type="match status" value="1"/>
</dbReference>
<keyword evidence="7" id="KW-0482">Metalloprotease</keyword>
<feature type="signal peptide" evidence="8">
    <location>
        <begin position="1"/>
        <end position="24"/>
    </location>
</feature>
<dbReference type="InterPro" id="IPR024079">
    <property type="entry name" value="MetalloPept_cat_dom_sf"/>
</dbReference>
<accession>A0A7L9U9K0</accession>
<dbReference type="EMBL" id="CP062941">
    <property type="protein sequence ID" value="QOL51714.1"/>
    <property type="molecule type" value="Genomic_DNA"/>
</dbReference>
<dbReference type="Gene3D" id="2.60.40.2970">
    <property type="match status" value="1"/>
</dbReference>
<evidence type="ECO:0000256" key="3">
    <source>
        <dbReference type="ARBA" id="ARBA00022670"/>
    </source>
</evidence>
<dbReference type="Gene3D" id="3.40.390.10">
    <property type="entry name" value="Collagenase (Catalytic Domain)"/>
    <property type="match status" value="1"/>
</dbReference>
<proteinExistence type="inferred from homology"/>
<protein>
    <submittedName>
        <fullName evidence="10">Peptidase M35</fullName>
    </submittedName>
</protein>
<feature type="domain" description="Lysine-specific metallo-endopeptidase" evidence="9">
    <location>
        <begin position="226"/>
        <end position="357"/>
    </location>
</feature>
<keyword evidence="3" id="KW-0645">Protease</keyword>
<dbReference type="KEGG" id="mlir:LPB04_10940"/>
<dbReference type="InterPro" id="IPR029463">
    <property type="entry name" value="Lys_MEP"/>
</dbReference>
<dbReference type="GO" id="GO:0004222">
    <property type="term" value="F:metalloendopeptidase activity"/>
    <property type="evidence" value="ECO:0007669"/>
    <property type="project" value="InterPro"/>
</dbReference>
<organism evidence="10 11">
    <name type="scientific">Massilia litorea</name>
    <dbReference type="NCBI Taxonomy" id="2769491"/>
    <lineage>
        <taxon>Bacteria</taxon>
        <taxon>Pseudomonadati</taxon>
        <taxon>Pseudomonadota</taxon>
        <taxon>Betaproteobacteria</taxon>
        <taxon>Burkholderiales</taxon>
        <taxon>Oxalobacteraceae</taxon>
        <taxon>Telluria group</taxon>
        <taxon>Massilia</taxon>
    </lineage>
</organism>
<keyword evidence="5" id="KW-0378">Hydrolase</keyword>
<keyword evidence="11" id="KW-1185">Reference proteome</keyword>
<comment type="similarity">
    <text evidence="2">Belongs to the peptidase M35 family.</text>
</comment>
<dbReference type="SUPFAM" id="SSF55486">
    <property type="entry name" value="Metalloproteases ('zincins'), catalytic domain"/>
    <property type="match status" value="1"/>
</dbReference>